<evidence type="ECO:0000256" key="5">
    <source>
        <dbReference type="ARBA" id="ARBA00022989"/>
    </source>
</evidence>
<evidence type="ECO:0000256" key="1">
    <source>
        <dbReference type="ARBA" id="ARBA00004651"/>
    </source>
</evidence>
<dbReference type="InterPro" id="IPR014047">
    <property type="entry name" value="Chr_Tranpt_l_chain"/>
</dbReference>
<gene>
    <name evidence="8" type="primary">chrA</name>
    <name evidence="8" type="ORF">V6X73_00905</name>
</gene>
<comment type="caution">
    <text evidence="8">The sequence shown here is derived from an EMBL/GenBank/DDBJ whole genome shotgun (WGS) entry which is preliminary data.</text>
</comment>
<feature type="transmembrane region" description="Helical" evidence="7">
    <location>
        <begin position="220"/>
        <end position="239"/>
    </location>
</feature>
<evidence type="ECO:0000256" key="7">
    <source>
        <dbReference type="SAM" id="Phobius"/>
    </source>
</evidence>
<evidence type="ECO:0000256" key="6">
    <source>
        <dbReference type="ARBA" id="ARBA00023136"/>
    </source>
</evidence>
<dbReference type="PANTHER" id="PTHR33567:SF3">
    <property type="entry name" value="CHROMATE ION TRANSPORTER (EUROFUNG)"/>
    <property type="match status" value="1"/>
</dbReference>
<protein>
    <submittedName>
        <fullName evidence="8">Chromate efflux transporter</fullName>
    </submittedName>
</protein>
<feature type="transmembrane region" description="Helical" evidence="7">
    <location>
        <begin position="370"/>
        <end position="388"/>
    </location>
</feature>
<organism evidence="8 9">
    <name type="scientific">Spiribacter pallidus</name>
    <dbReference type="NCBI Taxonomy" id="1987936"/>
    <lineage>
        <taxon>Bacteria</taxon>
        <taxon>Pseudomonadati</taxon>
        <taxon>Pseudomonadota</taxon>
        <taxon>Gammaproteobacteria</taxon>
        <taxon>Chromatiales</taxon>
        <taxon>Ectothiorhodospiraceae</taxon>
        <taxon>Spiribacter</taxon>
    </lineage>
</organism>
<accession>A0ABV3T9I7</accession>
<comment type="subcellular location">
    <subcellularLocation>
        <location evidence="1">Cell membrane</location>
        <topology evidence="1">Multi-pass membrane protein</topology>
    </subcellularLocation>
</comment>
<evidence type="ECO:0000256" key="4">
    <source>
        <dbReference type="ARBA" id="ARBA00022692"/>
    </source>
</evidence>
<dbReference type="Pfam" id="PF02417">
    <property type="entry name" value="Chromate_transp"/>
    <property type="match status" value="2"/>
</dbReference>
<dbReference type="Proteomes" id="UP001556709">
    <property type="component" value="Unassembled WGS sequence"/>
</dbReference>
<dbReference type="RefSeq" id="WP_367958202.1">
    <property type="nucleotide sequence ID" value="NZ_JBAKFK010000001.1"/>
</dbReference>
<keyword evidence="4 7" id="KW-0812">Transmembrane</keyword>
<keyword evidence="9" id="KW-1185">Reference proteome</keyword>
<keyword evidence="6 7" id="KW-0472">Membrane</keyword>
<keyword evidence="3" id="KW-1003">Cell membrane</keyword>
<feature type="transmembrane region" description="Helical" evidence="7">
    <location>
        <begin position="74"/>
        <end position="97"/>
    </location>
</feature>
<proteinExistence type="inferred from homology"/>
<reference evidence="8 9" key="1">
    <citation type="submission" date="2024-02" db="EMBL/GenBank/DDBJ databases">
        <title>New especies of Spiribacter isolated from saline water.</title>
        <authorList>
            <person name="Leon M.J."/>
            <person name="De La Haba R."/>
            <person name="Sanchez-Porro C."/>
            <person name="Ventosa A."/>
        </authorList>
    </citation>
    <scope>NUCLEOTIDE SEQUENCE [LARGE SCALE GENOMIC DNA]</scope>
    <source>
        <strain evidence="9">ag22IC6-390</strain>
    </source>
</reference>
<evidence type="ECO:0000313" key="9">
    <source>
        <dbReference type="Proteomes" id="UP001556709"/>
    </source>
</evidence>
<feature type="transmembrane region" description="Helical" evidence="7">
    <location>
        <begin position="6"/>
        <end position="29"/>
    </location>
</feature>
<feature type="transmembrane region" description="Helical" evidence="7">
    <location>
        <begin position="142"/>
        <end position="174"/>
    </location>
</feature>
<comment type="similarity">
    <text evidence="2">Belongs to the chromate ion transporter (CHR) (TC 2.A.51) family.</text>
</comment>
<evidence type="ECO:0000313" key="8">
    <source>
        <dbReference type="EMBL" id="MEX0468296.1"/>
    </source>
</evidence>
<sequence length="393" mass="40613">MPEAARIFWVFLRLGCVAFGGPVAHLAFYRRWLVEERRWLTDEAYTQTLALCQMLPGPSSSQTGFAIGIHRGGLIGGIAAWLGFTLPGAALMIALGMGLTSLEAWQGGGWIDGLKLGAVAVVANALIGMAHQLCPDARRAGIAAFAAAGALLIPGVYGQLTMIVAGGVLAGFFLSPPATPPTTLNVPISRRQGAGLLLIFGLGLAVFSLSALGQSPLWGVLYRSGSLVFGGGHVVLPLLESGLVAPGLIDSERFLAGYGAAQAIPGPVFSFSGFLGAQVMPQTPLMAGLLAVVLLFAPGLLLVAGLLPFWQTLGQYRAMRQTLLGVNAAVVGLIAAVLYDPILTRAVQGPGDAIIATVALVMLARTRVPVYWVVAGCAIAGGLAQRIYPALGI</sequence>
<name>A0ABV3T9I7_9GAMM</name>
<evidence type="ECO:0000256" key="3">
    <source>
        <dbReference type="ARBA" id="ARBA00022475"/>
    </source>
</evidence>
<dbReference type="PANTHER" id="PTHR33567">
    <property type="entry name" value="CHROMATE ION TRANSPORTER (EUROFUNG)"/>
    <property type="match status" value="1"/>
</dbReference>
<dbReference type="EMBL" id="JBAKFM010000001">
    <property type="protein sequence ID" value="MEX0468296.1"/>
    <property type="molecule type" value="Genomic_DNA"/>
</dbReference>
<feature type="transmembrane region" description="Helical" evidence="7">
    <location>
        <begin position="109"/>
        <end position="130"/>
    </location>
</feature>
<keyword evidence="5 7" id="KW-1133">Transmembrane helix</keyword>
<dbReference type="InterPro" id="IPR003370">
    <property type="entry name" value="Chromate_transpt"/>
</dbReference>
<dbReference type="NCBIfam" id="TIGR00937">
    <property type="entry name" value="2A51"/>
    <property type="match status" value="1"/>
</dbReference>
<feature type="transmembrane region" description="Helical" evidence="7">
    <location>
        <begin position="322"/>
        <end position="339"/>
    </location>
</feature>
<feature type="transmembrane region" description="Helical" evidence="7">
    <location>
        <begin position="285"/>
        <end position="310"/>
    </location>
</feature>
<feature type="transmembrane region" description="Helical" evidence="7">
    <location>
        <begin position="194"/>
        <end position="213"/>
    </location>
</feature>
<evidence type="ECO:0000256" key="2">
    <source>
        <dbReference type="ARBA" id="ARBA00005262"/>
    </source>
</evidence>
<dbReference type="PIRSF" id="PIRSF004810">
    <property type="entry name" value="ChrA"/>
    <property type="match status" value="1"/>
</dbReference>